<evidence type="ECO:0000313" key="3">
    <source>
        <dbReference type="EMBL" id="SQA76488.1"/>
    </source>
</evidence>
<sequence>MKKILVFLAIFFIATLAVVAQDVSFNPPFFQQTVKGDMIVVGNSILNVGNYPANAPYTGTHGHNARIELNYIDVDGDNSTFNSSAANVKEPSSTCAKKVVKAYLYWASTYTEERINNQKSPRIEKSKFKNVKFKVGTGNYHDLVGTVIYDGGHIVSSVWGGVDAQKAYVYRAEVTNLLSGIGGTYTVGNIQAPHGTENSGVGYAAGWTLVIVYEDLARESRNISLFNGFSVVGAGKSPNINISGFKTVPTGPVKAKIGFAALEGELGIEGDQLWINGKKLTSVPARDGDNFFNSKVTDEGGANLDRDPASTNLLGFDIGIFNLPNNAKDILNNNATSAIIRPYSTGDAYYPFFFAFNVEVIAPHIVMEKRVFNAAGKDVTDDTNIAFGSSLRYKIRFQNIGNDNAKNLVITDILPKSLQNKVLNVDVPTGSDITHTYNQTTRELKFTIPDKLVTKNSALKEISFGVEVAKDCNDWRDPCANVIENSVSASYNGVENPLANGYKTNSFPKFGSCNSGTEGPSRFTVNTDFTNCAYKETVTLCQASTVLTATDGFDSYKWEKTAGANTGQRGTDRSLTVSEAGTYKVTKTKTGCATMYEIYEVKPNPTEGDHPIYKMIENRQVNGELYTCPDTGQYYPQVYLCGKGASATFKITMANAKSYVWQKKANCNTNEKNRTSDCPPSLELYACNWTDVYSDNGTTTNRSLSQEGDYRLVVTYGNGAGNCVVYYYFRITKNELAPKAEKTDIICTTPGSITIKDVPATGYQYALLQGTTTITNYQNSPNFPINNEGTYKVLIKQTVTKTTSVPCVFETESIFVKKREPKLKVTVTPMACANNKGGMRIELTDAPYKPYSFVIRKENVVGEIYRKDVNGAALPVTVVELTNYFDAGRYRVSLENAYGCNITETVEISKLAELKATATVLSPIMCGTGKIRVTASGGTKGRTYQFTQDGVTYYNNFLGNYYDFTVTTPGTYSFTVVDQNNCSAQASVAIQTLPAPTFTITDALADCGASAKITFSEPQSTVSYTYEYSIDGNNFQSGREFTNLIPGKTYTPTLRYKFGTEASCTINSTRTMRTATAGNLIASAGVEKLVGCGTGVNEDKALVRFSNIQGGQLPYEYNFGDGRGWTATETTRWLAPGSYNLSVRDAAGCARTNLKVIVPNKITEPIFTPSTITYDCQGRGTVTIDSNKSTYTYTYIVDGVATSSKTLRNLPPGTHTITIKYADANPPSKNVLFLEDFGTGRNGGNEYINKAYYLELQDGSMPKNGYGIPWSGFNRENTNLADGEYVVSQALNPNNPAWWAPIDHSGLPQGRMFFVNIGNVLGHEGAILYQRPMKDIIPNKEIKFSVALMNLLGFNDSRYPSGAPDLSIELYANQAAINNNTPLVSVRINPRIRGAKDRKDWTVFERPLNPGNNTELIAVIRSHSLVTSGNDLAMDDIYLYQEPEACGFTHTLTVNVANGKAFGADPNSEKITQPTCNNGRVGAYEITLKNAPTTYYVSKNAGAFVPTTGNPFKWTNIPENSTNTVKIRAEQNNPNCEITRTFTISPTVKITGSGYQTDLTLGCNPARAVMNSIYVTGGTRPITLEILKGTQTVSTISAGVASGTSTYFSATFTQTGAYSFVATDANGCKYQQNFTIYPPKTMVVTGTTNVANNNFCNATTGNGKVEIQITRGGTGPFSPSFDTNAEPYTLKHNGSIVGYTRSNTHVFNNLGIGTHTFTVIDNFGCEGSYTVEIKKPLSIDGTGAVISKDISCNAAPANQGEITLKVKDGYPPYKFVVKNAGGTVIQTAQNVPANNTATYKTATAGVYTIEITDSKGCIVTGSATLTSAVAPTVTVSTTTVGCYGANNGTISLTISGGKAPYKVFLDGVAKGSQLVFNNLSAKTYAIKVVDANNCETTKNATIAQPSNPLQAFAGVSQLIGCGGTGANKDKAEVRITNPSGGTPPYQYKFDGNYGSSKVAWLPAGTHRVYIKDANGCELGMTVTVTARISEPTGTTYTITSYDCDGKATVRFTGTPTTYDYTYEIGGKTATGTTATITGLTPGSYTVTIKYKDTNLPASSILIEESFGSGPTTCLASIVPSNWTCKLTGCLEEGTYAIANQAGAYPCPGWCWRMPKDHTSNGTDAQGRFFVMNNGVVAPGGTRFYYKEVQDVVPNQPVKFKVYLYSLEKAECHSPIIRPNIQVSLVDASNNILARTTSGILRDNQHDLDWQEFSGELNPGAATSFRIEFRNLTVGAGGNDFAIDDIIVYQEAKSCEQEITKQVVVPSGKEFKASVVSITHATCKGAQTGKVTFKMENLGGAGYRITEVNGALRSGAGYTTEITAPTFEVDGLRPGVNTIKFSNRTCGIVRTVTITEPDQLTLTATISEPAMCSNNTKARVTLTAGGGTPPYTYIYQVGSNVTTQTSNVFTGVAPGTPTFRVVDKNGCNVQLTGIFTVTTPTTVAFTTSATTCYSNNNNGEIAVKITQGNGGYKVKLNNNAAISLAAGATTHTFTGLTQGSYSVTVTDSYGCSTATQVRIYPSLNSTVKVTDQSCKKGKIEVTASGGNGTIEYAYKKQGDPAPTDSEYSSTARSFDVPNFTAASETWIVYVRSAACVKTHQVVVKKADNVAFTAATVTPTCQGSATGKIVLGNIKGDGNFKVSYGKAGTPVIANYTGIAGSSYTITNVAAGVYSVTLTDKYGCSTTQSITLADMPALTASISVSTNGGGCLTAGSAATLTLSMTTETWNAYRASGNNVYYSFDNGASWHPMPSNPYDAPAVSAGVYNTKPGTTLQVRFATRQTLAGADVCITAASAYIVPKPLATLSVTTNIDKFTYNCTVAGTQYSQQR</sequence>
<gene>
    <name evidence="3" type="ORF">NCTC11653_02413</name>
</gene>
<evidence type="ECO:0000256" key="1">
    <source>
        <dbReference type="SAM" id="SignalP"/>
    </source>
</evidence>
<dbReference type="RefSeq" id="WP_111944747.1">
    <property type="nucleotide sequence ID" value="NZ_UAVP01000010.1"/>
</dbReference>
<dbReference type="InterPro" id="IPR047589">
    <property type="entry name" value="DUF11_rpt"/>
</dbReference>
<proteinExistence type="predicted"/>
<dbReference type="Pfam" id="PF24595">
    <property type="entry name" value="DUF7619"/>
    <property type="match status" value="1"/>
</dbReference>
<protein>
    <submittedName>
        <fullName evidence="3">Conserved repeat domain</fullName>
    </submittedName>
</protein>
<dbReference type="InterPro" id="IPR025667">
    <property type="entry name" value="SprB_repeat"/>
</dbReference>
<reference evidence="3 4" key="1">
    <citation type="submission" date="2018-06" db="EMBL/GenBank/DDBJ databases">
        <authorList>
            <consortium name="Pathogen Informatics"/>
            <person name="Doyle S."/>
        </authorList>
    </citation>
    <scope>NUCLEOTIDE SEQUENCE [LARGE SCALE GENOMIC DNA]</scope>
    <source>
        <strain evidence="3 4">NCTC11653</strain>
    </source>
</reference>
<dbReference type="EMBL" id="UAVP01000010">
    <property type="protein sequence ID" value="SQA76488.1"/>
    <property type="molecule type" value="Genomic_DNA"/>
</dbReference>
<dbReference type="Proteomes" id="UP000249902">
    <property type="component" value="Unassembled WGS sequence"/>
</dbReference>
<dbReference type="InterPro" id="IPR000998">
    <property type="entry name" value="MAM_dom"/>
</dbReference>
<dbReference type="InterPro" id="IPR055353">
    <property type="entry name" value="DUF7619"/>
</dbReference>
<dbReference type="Pfam" id="PF13573">
    <property type="entry name" value="SprB"/>
    <property type="match status" value="1"/>
</dbReference>
<evidence type="ECO:0000259" key="2">
    <source>
        <dbReference type="PROSITE" id="PS50060"/>
    </source>
</evidence>
<accession>A0AAX2IE35</accession>
<dbReference type="PROSITE" id="PS50060">
    <property type="entry name" value="MAM_2"/>
    <property type="match status" value="1"/>
</dbReference>
<keyword evidence="1" id="KW-0732">Signal</keyword>
<feature type="chain" id="PRO_5043926081" evidence="1">
    <location>
        <begin position="21"/>
        <end position="2828"/>
    </location>
</feature>
<name>A0AAX2IE35_CAPSP</name>
<feature type="signal peptide" evidence="1">
    <location>
        <begin position="1"/>
        <end position="20"/>
    </location>
</feature>
<evidence type="ECO:0000313" key="4">
    <source>
        <dbReference type="Proteomes" id="UP000249902"/>
    </source>
</evidence>
<feature type="domain" description="MAM" evidence="2">
    <location>
        <begin position="2062"/>
        <end position="2256"/>
    </location>
</feature>
<organism evidence="3 4">
    <name type="scientific">Capnocytophaga sputigena</name>
    <dbReference type="NCBI Taxonomy" id="1019"/>
    <lineage>
        <taxon>Bacteria</taxon>
        <taxon>Pseudomonadati</taxon>
        <taxon>Bacteroidota</taxon>
        <taxon>Flavobacteriia</taxon>
        <taxon>Flavobacteriales</taxon>
        <taxon>Flavobacteriaceae</taxon>
        <taxon>Capnocytophaga</taxon>
    </lineage>
</organism>
<dbReference type="GO" id="GO:0016020">
    <property type="term" value="C:membrane"/>
    <property type="evidence" value="ECO:0007669"/>
    <property type="project" value="InterPro"/>
</dbReference>
<comment type="caution">
    <text evidence="3">The sequence shown here is derived from an EMBL/GenBank/DDBJ whole genome shotgun (WGS) entry which is preliminary data.</text>
</comment>
<dbReference type="NCBIfam" id="TIGR01451">
    <property type="entry name" value="B_ant_repeat"/>
    <property type="match status" value="1"/>
</dbReference>